<dbReference type="RefSeq" id="WP_090664265.1">
    <property type="nucleotide sequence ID" value="NZ_FMZX01000013.1"/>
</dbReference>
<keyword evidence="3" id="KW-1185">Reference proteome</keyword>
<feature type="transmembrane region" description="Helical" evidence="1">
    <location>
        <begin position="59"/>
        <end position="81"/>
    </location>
</feature>
<evidence type="ECO:0000313" key="2">
    <source>
        <dbReference type="EMBL" id="SDD83148.1"/>
    </source>
</evidence>
<keyword evidence="1" id="KW-0812">Transmembrane</keyword>
<protein>
    <submittedName>
        <fullName evidence="2">Uncharacterized protein</fullName>
    </submittedName>
</protein>
<accession>A0A1G6XY87</accession>
<dbReference type="AlphaFoldDB" id="A0A1G6XY87"/>
<keyword evidence="1" id="KW-0472">Membrane</keyword>
<name>A0A1G6XY87_9PROT</name>
<feature type="transmembrane region" description="Helical" evidence="1">
    <location>
        <begin position="6"/>
        <end position="25"/>
    </location>
</feature>
<sequence>MTLFLIALAALSWTGLSLAVLAMVLRRVGTARQAAWRAVGIGLVVNSLSAWYAAPGEPVAAVILIILCHLLLLPALLLAAWREEQRGGPGL</sequence>
<organism evidence="2 3">
    <name type="scientific">Belnapia rosea</name>
    <dbReference type="NCBI Taxonomy" id="938405"/>
    <lineage>
        <taxon>Bacteria</taxon>
        <taxon>Pseudomonadati</taxon>
        <taxon>Pseudomonadota</taxon>
        <taxon>Alphaproteobacteria</taxon>
        <taxon>Acetobacterales</taxon>
        <taxon>Roseomonadaceae</taxon>
        <taxon>Belnapia</taxon>
    </lineage>
</organism>
<dbReference type="EMBL" id="FMZX01000013">
    <property type="protein sequence ID" value="SDD83148.1"/>
    <property type="molecule type" value="Genomic_DNA"/>
</dbReference>
<reference evidence="2 3" key="1">
    <citation type="submission" date="2016-10" db="EMBL/GenBank/DDBJ databases">
        <authorList>
            <person name="de Groot N.N."/>
        </authorList>
    </citation>
    <scope>NUCLEOTIDE SEQUENCE [LARGE SCALE GENOMIC DNA]</scope>
    <source>
        <strain evidence="2 3">CPCC 100156</strain>
    </source>
</reference>
<feature type="transmembrane region" description="Helical" evidence="1">
    <location>
        <begin position="34"/>
        <end position="53"/>
    </location>
</feature>
<evidence type="ECO:0000256" key="1">
    <source>
        <dbReference type="SAM" id="Phobius"/>
    </source>
</evidence>
<keyword evidence="1" id="KW-1133">Transmembrane helix</keyword>
<gene>
    <name evidence="2" type="ORF">SAMN04487779_101331</name>
</gene>
<dbReference type="Proteomes" id="UP000198925">
    <property type="component" value="Unassembled WGS sequence"/>
</dbReference>
<evidence type="ECO:0000313" key="3">
    <source>
        <dbReference type="Proteomes" id="UP000198925"/>
    </source>
</evidence>
<proteinExistence type="predicted"/>